<keyword evidence="3 5" id="KW-0808">Transferase</keyword>
<sequence length="333" mass="38460">MHKTAVVILNYNGVDFLRQFLPGVIANSPDADVIVADNCSTDTSLDYLRTEYPELRLIVFEENYGFTGGYNRAIAQITHEYSVLLNSDIEVTPNWITPIITFMDQHPEVAACQPKIKAFHDKDKFEYAGAAGGFIDSLGYPYCRGRVFDTLETDTGQYDQTMETFWATGAAMFVRTADYKNIGGLDEEFFAHMEEIDLCWRLQRSGRKVYCIPQSVVYHVGGGTLSKINPRKTYLNFRNNLSMILKNESLDNLIWKLPVRLGLDWLSAIKFWKDDSFGHFLAVLKAHRDFFWRIPLNLKKRKQIKNKTLSIQPTIPFVPFRYFIKKQQTFQEL</sequence>
<dbReference type="CDD" id="cd04186">
    <property type="entry name" value="GT_2_like_c"/>
    <property type="match status" value="1"/>
</dbReference>
<gene>
    <name evidence="5" type="ORF">SAMN04488028_101359</name>
</gene>
<dbReference type="GO" id="GO:0016757">
    <property type="term" value="F:glycosyltransferase activity"/>
    <property type="evidence" value="ECO:0007669"/>
    <property type="project" value="UniProtKB-KW"/>
</dbReference>
<proteinExistence type="inferred from homology"/>
<dbReference type="EMBL" id="FRAA01000001">
    <property type="protein sequence ID" value="SHJ51382.1"/>
    <property type="molecule type" value="Genomic_DNA"/>
</dbReference>
<reference evidence="6" key="1">
    <citation type="submission" date="2016-11" db="EMBL/GenBank/DDBJ databases">
        <authorList>
            <person name="Varghese N."/>
            <person name="Submissions S."/>
        </authorList>
    </citation>
    <scope>NUCLEOTIDE SEQUENCE [LARGE SCALE GENOMIC DNA]</scope>
    <source>
        <strain evidence="6">DSM 26134</strain>
    </source>
</reference>
<dbReference type="STRING" id="156994.SAMN04488028_101359"/>
<evidence type="ECO:0000259" key="4">
    <source>
        <dbReference type="Pfam" id="PF00535"/>
    </source>
</evidence>
<dbReference type="Gene3D" id="3.90.550.10">
    <property type="entry name" value="Spore Coat Polysaccharide Biosynthesis Protein SpsA, Chain A"/>
    <property type="match status" value="1"/>
</dbReference>
<evidence type="ECO:0000256" key="3">
    <source>
        <dbReference type="ARBA" id="ARBA00022679"/>
    </source>
</evidence>
<evidence type="ECO:0000256" key="1">
    <source>
        <dbReference type="ARBA" id="ARBA00006739"/>
    </source>
</evidence>
<dbReference type="AlphaFoldDB" id="A0A1M6JXJ0"/>
<dbReference type="SUPFAM" id="SSF53448">
    <property type="entry name" value="Nucleotide-diphospho-sugar transferases"/>
    <property type="match status" value="1"/>
</dbReference>
<protein>
    <submittedName>
        <fullName evidence="5">Glycosyltransferase, GT2 family</fullName>
    </submittedName>
</protein>
<dbReference type="PANTHER" id="PTHR43179:SF12">
    <property type="entry name" value="GALACTOFURANOSYLTRANSFERASE GLFT2"/>
    <property type="match status" value="1"/>
</dbReference>
<dbReference type="Proteomes" id="UP000184474">
    <property type="component" value="Unassembled WGS sequence"/>
</dbReference>
<dbReference type="InterPro" id="IPR001173">
    <property type="entry name" value="Glyco_trans_2-like"/>
</dbReference>
<keyword evidence="2" id="KW-0328">Glycosyltransferase</keyword>
<feature type="domain" description="Glycosyltransferase 2-like" evidence="4">
    <location>
        <begin position="6"/>
        <end position="129"/>
    </location>
</feature>
<comment type="similarity">
    <text evidence="1">Belongs to the glycosyltransferase 2 family.</text>
</comment>
<dbReference type="Pfam" id="PF00535">
    <property type="entry name" value="Glycos_transf_2"/>
    <property type="match status" value="1"/>
</dbReference>
<accession>A0A1M6JXJ0</accession>
<name>A0A1M6JXJ0_REIAG</name>
<dbReference type="InterPro" id="IPR029044">
    <property type="entry name" value="Nucleotide-diphossugar_trans"/>
</dbReference>
<evidence type="ECO:0000256" key="2">
    <source>
        <dbReference type="ARBA" id="ARBA00022676"/>
    </source>
</evidence>
<evidence type="ECO:0000313" key="6">
    <source>
        <dbReference type="Proteomes" id="UP000184474"/>
    </source>
</evidence>
<dbReference type="RefSeq" id="WP_073118866.1">
    <property type="nucleotide sequence ID" value="NZ_FRAA01000001.1"/>
</dbReference>
<keyword evidence="6" id="KW-1185">Reference proteome</keyword>
<evidence type="ECO:0000313" key="5">
    <source>
        <dbReference type="EMBL" id="SHJ51382.1"/>
    </source>
</evidence>
<dbReference type="PANTHER" id="PTHR43179">
    <property type="entry name" value="RHAMNOSYLTRANSFERASE WBBL"/>
    <property type="match status" value="1"/>
</dbReference>
<organism evidence="5 6">
    <name type="scientific">Reichenbachiella agariperforans</name>
    <dbReference type="NCBI Taxonomy" id="156994"/>
    <lineage>
        <taxon>Bacteria</taxon>
        <taxon>Pseudomonadati</taxon>
        <taxon>Bacteroidota</taxon>
        <taxon>Cytophagia</taxon>
        <taxon>Cytophagales</taxon>
        <taxon>Reichenbachiellaceae</taxon>
        <taxon>Reichenbachiella</taxon>
    </lineage>
</organism>